<protein>
    <submittedName>
        <fullName evidence="1">Uncharacterized protein</fullName>
    </submittedName>
</protein>
<gene>
    <name evidence="1" type="ORF">GE061_019766</name>
</gene>
<dbReference type="AlphaFoldDB" id="A0A8S9X9J4"/>
<evidence type="ECO:0000313" key="2">
    <source>
        <dbReference type="Proteomes" id="UP000466442"/>
    </source>
</evidence>
<comment type="caution">
    <text evidence="1">The sequence shown here is derived from an EMBL/GenBank/DDBJ whole genome shotgun (WGS) entry which is preliminary data.</text>
</comment>
<reference evidence="1" key="1">
    <citation type="journal article" date="2021" name="Mol. Ecol. Resour.">
        <title>Apolygus lucorum genome provides insights into omnivorousness and mesophyll feeding.</title>
        <authorList>
            <person name="Liu Y."/>
            <person name="Liu H."/>
            <person name="Wang H."/>
            <person name="Huang T."/>
            <person name="Liu B."/>
            <person name="Yang B."/>
            <person name="Yin L."/>
            <person name="Li B."/>
            <person name="Zhang Y."/>
            <person name="Zhang S."/>
            <person name="Jiang F."/>
            <person name="Zhang X."/>
            <person name="Ren Y."/>
            <person name="Wang B."/>
            <person name="Wang S."/>
            <person name="Lu Y."/>
            <person name="Wu K."/>
            <person name="Fan W."/>
            <person name="Wang G."/>
        </authorList>
    </citation>
    <scope>NUCLEOTIDE SEQUENCE</scope>
    <source>
        <strain evidence="1">12Hb</strain>
    </source>
</reference>
<dbReference type="EMBL" id="WIXP02000009">
    <property type="protein sequence ID" value="KAF6205593.1"/>
    <property type="molecule type" value="Genomic_DNA"/>
</dbReference>
<dbReference type="SUPFAM" id="SSF58113">
    <property type="entry name" value="Apolipoprotein A-I"/>
    <property type="match status" value="1"/>
</dbReference>
<organism evidence="1 2">
    <name type="scientific">Apolygus lucorum</name>
    <name type="common">Small green plant bug</name>
    <name type="synonym">Lygocoris lucorum</name>
    <dbReference type="NCBI Taxonomy" id="248454"/>
    <lineage>
        <taxon>Eukaryota</taxon>
        <taxon>Metazoa</taxon>
        <taxon>Ecdysozoa</taxon>
        <taxon>Arthropoda</taxon>
        <taxon>Hexapoda</taxon>
        <taxon>Insecta</taxon>
        <taxon>Pterygota</taxon>
        <taxon>Neoptera</taxon>
        <taxon>Paraneoptera</taxon>
        <taxon>Hemiptera</taxon>
        <taxon>Heteroptera</taxon>
        <taxon>Panheteroptera</taxon>
        <taxon>Cimicomorpha</taxon>
        <taxon>Miridae</taxon>
        <taxon>Mirini</taxon>
        <taxon>Apolygus</taxon>
    </lineage>
</organism>
<name>A0A8S9X9J4_APOLU</name>
<sequence>MESRPRRNSLSSSIVENCTLLQMDLREISEMWMKEIAEVRKEAFPKVQELQKKVYERENDVFTDYVQKVSEIEKSRSSSEVRTERKSLGPLLETIKYELFVPPKINSVELIDEITTLYNYN</sequence>
<dbReference type="Proteomes" id="UP000466442">
    <property type="component" value="Linkage Group LG9"/>
</dbReference>
<proteinExistence type="predicted"/>
<keyword evidence="2" id="KW-1185">Reference proteome</keyword>
<evidence type="ECO:0000313" key="1">
    <source>
        <dbReference type="EMBL" id="KAF6205593.1"/>
    </source>
</evidence>
<accession>A0A8S9X9J4</accession>